<name>I0ILR8_LEPFC</name>
<evidence type="ECO:0000256" key="1">
    <source>
        <dbReference type="SAM" id="Phobius"/>
    </source>
</evidence>
<sequence length="228" mass="25143">MNKIPPFLLATVGLFSILFIGLCSLGWSLLSFYQDHAKLVKMEDLAKGDPLLARELLRIRTMIRHDEFLLGGIDDNLESGIADFGALRSIWGIPIRFEPLDGHGPTELGDMKPVVGVGGLNGRVWESTWKLSVPASLSTVLFLMPYLEYLAQKDKALVSRVKYLSNAGVSGDLAEKDTPGMLDLLVRFEGIPPHQASLLEGALIKRQRLQDALAAMKQKNLPPKSPQR</sequence>
<keyword evidence="1" id="KW-1133">Transmembrane helix</keyword>
<dbReference type="EMBL" id="AP012342">
    <property type="protein sequence ID" value="BAM06217.1"/>
    <property type="molecule type" value="Genomic_DNA"/>
</dbReference>
<keyword evidence="1" id="KW-0812">Transmembrane</keyword>
<dbReference type="RefSeq" id="WP_014448710.1">
    <property type="nucleotide sequence ID" value="NC_017094.1"/>
</dbReference>
<keyword evidence="3" id="KW-1185">Reference proteome</keyword>
<feature type="transmembrane region" description="Helical" evidence="1">
    <location>
        <begin position="7"/>
        <end position="30"/>
    </location>
</feature>
<evidence type="ECO:0000313" key="2">
    <source>
        <dbReference type="EMBL" id="BAM06217.1"/>
    </source>
</evidence>
<protein>
    <submittedName>
        <fullName evidence="2">Uncharacterized protein</fullName>
    </submittedName>
</protein>
<organism evidence="2 3">
    <name type="scientific">Leptospirillum ferrooxidans (strain C2-3)</name>
    <dbReference type="NCBI Taxonomy" id="1162668"/>
    <lineage>
        <taxon>Bacteria</taxon>
        <taxon>Pseudomonadati</taxon>
        <taxon>Nitrospirota</taxon>
        <taxon>Nitrospiria</taxon>
        <taxon>Nitrospirales</taxon>
        <taxon>Nitrospiraceae</taxon>
        <taxon>Leptospirillum</taxon>
    </lineage>
</organism>
<proteinExistence type="predicted"/>
<dbReference type="AlphaFoldDB" id="I0ILR8"/>
<gene>
    <name evidence="2" type="ordered locus">LFE_0499</name>
</gene>
<accession>I0ILR8</accession>
<dbReference type="PATRIC" id="fig|1162668.3.peg.590"/>
<dbReference type="Proteomes" id="UP000007382">
    <property type="component" value="Chromosome"/>
</dbReference>
<dbReference type="KEGG" id="lfc:LFE_0499"/>
<reference evidence="3" key="2">
    <citation type="submission" date="2012-03" db="EMBL/GenBank/DDBJ databases">
        <title>The complete genome sequence of the pioneer microbe on fresh volcanic deposit, Leptospirillum ferrooxidans strain C2-3.</title>
        <authorList>
            <person name="Fujimura R."/>
            <person name="Sato Y."/>
            <person name="Nishizawa T."/>
            <person name="Nanba K."/>
            <person name="Oshima K."/>
            <person name="Hattori M."/>
            <person name="Kamijo T."/>
            <person name="Ohta H."/>
        </authorList>
    </citation>
    <scope>NUCLEOTIDE SEQUENCE [LARGE SCALE GENOMIC DNA]</scope>
    <source>
        <strain evidence="3">C2-3</strain>
    </source>
</reference>
<reference evidence="2 3" key="1">
    <citation type="journal article" date="2012" name="J. Bacteriol.">
        <title>Complete Genome Sequence of Leptospirillum ferrooxidans Strain C2-3, Isolated from a Fresh Volcanic Ash Deposit on the Island of Miyake, Japan.</title>
        <authorList>
            <person name="Fujimura R."/>
            <person name="Sato Y."/>
            <person name="Nishizawa T."/>
            <person name="Oshima K."/>
            <person name="Kim S.-W."/>
            <person name="Hattori M."/>
            <person name="Kamijo T."/>
            <person name="Ohta H."/>
        </authorList>
    </citation>
    <scope>NUCLEOTIDE SEQUENCE [LARGE SCALE GENOMIC DNA]</scope>
    <source>
        <strain evidence="2 3">C2-3</strain>
    </source>
</reference>
<dbReference type="HOGENOM" id="CLU_1213616_0_0_0"/>
<keyword evidence="1" id="KW-0472">Membrane</keyword>
<dbReference type="STRING" id="1162668.LFE_0499"/>
<evidence type="ECO:0000313" key="3">
    <source>
        <dbReference type="Proteomes" id="UP000007382"/>
    </source>
</evidence>